<feature type="domain" description="O-acyltransferase WSD1-like N-terminal" evidence="1">
    <location>
        <begin position="25"/>
        <end position="179"/>
    </location>
</feature>
<dbReference type="EMBL" id="LGUT01001106">
    <property type="protein sequence ID" value="KOG89630.1"/>
    <property type="molecule type" value="Genomic_DNA"/>
</dbReference>
<reference evidence="2 3" key="1">
    <citation type="submission" date="2015-07" db="EMBL/GenBank/DDBJ databases">
        <authorList>
            <person name="Ju K.-S."/>
            <person name="Doroghazi J.R."/>
            <person name="Metcalf W.W."/>
        </authorList>
    </citation>
    <scope>NUCLEOTIDE SEQUENCE [LARGE SCALE GENOMIC DNA]</scope>
    <source>
        <strain evidence="2 3">NRRL B-3589</strain>
    </source>
</reference>
<sequence>MRAHVAERLALVPALSAGLIGAGAGARWQRMSVSFDDHVRQRLLPVGGEVEEAVCALEEEAFPPNGPPWDMTLLTGYEPGRYAMVYRVNHGLQDIGGVVYTLESLFSARSAPAANSSAVVHALGNRPRPSLRHLAQAGVLLARSATSSGWPLPGHTSSGARTFRRAAVPTDLLRETSRPYGGSANDAYVAAMARATATWASTHLPHSDSPGLPLTMGVNIRRPDEAAAPGNYVVGARLAVPGHATTEQRLRTTVAATALLKPPPRREAIRRLTRAVPHRILHTLIPLLLAADHGDVVCSSFALRRPLRWRGDPAIAAEPLTALPAGIPLAALLLAYQGRSSVHFVTDAALPGMDILHRYWLRAVREQ</sequence>
<name>A0ABR5J899_9ACTN</name>
<dbReference type="Proteomes" id="UP000037020">
    <property type="component" value="Unassembled WGS sequence"/>
</dbReference>
<dbReference type="InterPro" id="IPR004255">
    <property type="entry name" value="O-acyltransferase_WSD1_N"/>
</dbReference>
<proteinExistence type="predicted"/>
<gene>
    <name evidence="2" type="ORF">ADK38_13210</name>
</gene>
<evidence type="ECO:0000313" key="3">
    <source>
        <dbReference type="Proteomes" id="UP000037020"/>
    </source>
</evidence>
<evidence type="ECO:0000259" key="1">
    <source>
        <dbReference type="Pfam" id="PF03007"/>
    </source>
</evidence>
<dbReference type="Pfam" id="PF03007">
    <property type="entry name" value="WS_DGAT_cat"/>
    <property type="match status" value="1"/>
</dbReference>
<keyword evidence="3" id="KW-1185">Reference proteome</keyword>
<evidence type="ECO:0000313" key="2">
    <source>
        <dbReference type="EMBL" id="KOG89630.1"/>
    </source>
</evidence>
<comment type="caution">
    <text evidence="2">The sequence shown here is derived from an EMBL/GenBank/DDBJ whole genome shotgun (WGS) entry which is preliminary data.</text>
</comment>
<protein>
    <recommendedName>
        <fullName evidence="1">O-acyltransferase WSD1-like N-terminal domain-containing protein</fullName>
    </recommendedName>
</protein>
<feature type="non-terminal residue" evidence="2">
    <location>
        <position position="367"/>
    </location>
</feature>
<organism evidence="2 3">
    <name type="scientific">Streptomyces varsoviensis</name>
    <dbReference type="NCBI Taxonomy" id="67373"/>
    <lineage>
        <taxon>Bacteria</taxon>
        <taxon>Bacillati</taxon>
        <taxon>Actinomycetota</taxon>
        <taxon>Actinomycetes</taxon>
        <taxon>Kitasatosporales</taxon>
        <taxon>Streptomycetaceae</taxon>
        <taxon>Streptomyces</taxon>
    </lineage>
</organism>
<accession>A0ABR5J899</accession>